<evidence type="ECO:0000313" key="2">
    <source>
        <dbReference type="Proteomes" id="UP000070186"/>
    </source>
</evidence>
<dbReference type="Proteomes" id="UP000070186">
    <property type="component" value="Unassembled WGS sequence"/>
</dbReference>
<dbReference type="RefSeq" id="WP_066881352.1">
    <property type="nucleotide sequence ID" value="NZ_LODL01000010.1"/>
</dbReference>
<gene>
    <name evidence="1" type="ORF">AT959_05340</name>
</gene>
<protein>
    <submittedName>
        <fullName evidence="1">Uncharacterized protein</fullName>
    </submittedName>
</protein>
<keyword evidence="2" id="KW-1185">Reference proteome</keyword>
<reference evidence="1 2" key="1">
    <citation type="submission" date="2015-12" db="EMBL/GenBank/DDBJ databases">
        <title>Nitrous oxide reduction kinetics distinguish bacteria harboring typical versus atypical NosZ.</title>
        <authorList>
            <person name="Yoon S."/>
            <person name="Nissen S."/>
            <person name="Park D."/>
            <person name="Sanford R.A."/>
            <person name="Loeffler F.E."/>
        </authorList>
    </citation>
    <scope>NUCLEOTIDE SEQUENCE [LARGE SCALE GENOMIC DNA]</scope>
    <source>
        <strain evidence="1 2">ATCC BAA-841</strain>
    </source>
</reference>
<dbReference type="EMBL" id="LODL01000010">
    <property type="protein sequence ID" value="KXB31776.1"/>
    <property type="molecule type" value="Genomic_DNA"/>
</dbReference>
<comment type="caution">
    <text evidence="1">The sequence shown here is derived from an EMBL/GenBank/DDBJ whole genome shotgun (WGS) entry which is preliminary data.</text>
</comment>
<dbReference type="STRING" id="281362.AT959_05340"/>
<sequence length="60" mass="6710">MVLTLELPIRPAVIDLFASYEDRFGALPGWLDEIPPGDARYLLRQALRRGAPLVPADYLS</sequence>
<accession>A0A133XLJ3</accession>
<name>A0A133XLJ3_9RHOO</name>
<proteinExistence type="predicted"/>
<evidence type="ECO:0000313" key="1">
    <source>
        <dbReference type="EMBL" id="KXB31776.1"/>
    </source>
</evidence>
<dbReference type="AlphaFoldDB" id="A0A133XLJ3"/>
<organism evidence="1 2">
    <name type="scientific">Dechloromonas denitrificans</name>
    <dbReference type="NCBI Taxonomy" id="281362"/>
    <lineage>
        <taxon>Bacteria</taxon>
        <taxon>Pseudomonadati</taxon>
        <taxon>Pseudomonadota</taxon>
        <taxon>Betaproteobacteria</taxon>
        <taxon>Rhodocyclales</taxon>
        <taxon>Azonexaceae</taxon>
        <taxon>Dechloromonas</taxon>
    </lineage>
</organism>